<evidence type="ECO:0000256" key="3">
    <source>
        <dbReference type="ARBA" id="ARBA00022490"/>
    </source>
</evidence>
<dbReference type="SUPFAM" id="SSF51984">
    <property type="entry name" value="MurCD N-terminal domain"/>
    <property type="match status" value="1"/>
</dbReference>
<evidence type="ECO:0000256" key="6">
    <source>
        <dbReference type="ARBA" id="ARBA00022840"/>
    </source>
</evidence>
<evidence type="ECO:0000256" key="1">
    <source>
        <dbReference type="ARBA" id="ARBA00004496"/>
    </source>
</evidence>
<dbReference type="Gene3D" id="3.90.190.20">
    <property type="entry name" value="Mur ligase, C-terminal domain"/>
    <property type="match status" value="1"/>
</dbReference>
<dbReference type="GO" id="GO:0009252">
    <property type="term" value="P:peptidoglycan biosynthetic process"/>
    <property type="evidence" value="ECO:0007669"/>
    <property type="project" value="UniProtKB-UniRule"/>
</dbReference>
<dbReference type="NCBIfam" id="TIGR01087">
    <property type="entry name" value="murD"/>
    <property type="match status" value="1"/>
</dbReference>
<dbReference type="InterPro" id="IPR036615">
    <property type="entry name" value="Mur_ligase_C_dom_sf"/>
</dbReference>
<dbReference type="AlphaFoldDB" id="A0A0S8FT60"/>
<evidence type="ECO:0000313" key="12">
    <source>
        <dbReference type="Proteomes" id="UP000051373"/>
    </source>
</evidence>
<evidence type="ECO:0000259" key="9">
    <source>
        <dbReference type="Pfam" id="PF02875"/>
    </source>
</evidence>
<dbReference type="InterPro" id="IPR004101">
    <property type="entry name" value="Mur_ligase_C"/>
</dbReference>
<protein>
    <recommendedName>
        <fullName evidence="7 8">UDP-N-acetylmuramoylalanine--D-glutamate ligase</fullName>
        <ecNumber evidence="7 8">6.3.2.9</ecNumber>
    </recommendedName>
    <alternativeName>
        <fullName evidence="7">D-glutamic acid-adding enzyme</fullName>
    </alternativeName>
    <alternativeName>
        <fullName evidence="7">UDP-N-acetylmuramoyl-L-alanyl-D-glutamate synthetase</fullName>
    </alternativeName>
</protein>
<feature type="domain" description="Mur ligase central" evidence="10">
    <location>
        <begin position="102"/>
        <end position="274"/>
    </location>
</feature>
<dbReference type="SUPFAM" id="SSF53244">
    <property type="entry name" value="MurD-like peptide ligases, peptide-binding domain"/>
    <property type="match status" value="1"/>
</dbReference>
<dbReference type="InterPro" id="IPR013221">
    <property type="entry name" value="Mur_ligase_cen"/>
</dbReference>
<dbReference type="UniPathway" id="UPA00219"/>
<dbReference type="SUPFAM" id="SSF53623">
    <property type="entry name" value="MurD-like peptide ligases, catalytic domain"/>
    <property type="match status" value="1"/>
</dbReference>
<dbReference type="PANTHER" id="PTHR43692:SF1">
    <property type="entry name" value="UDP-N-ACETYLMURAMOYLALANINE--D-GLUTAMATE LIGASE"/>
    <property type="match status" value="1"/>
</dbReference>
<keyword evidence="7 8" id="KW-0133">Cell shape</keyword>
<keyword evidence="5 7" id="KW-0547">Nucleotide-binding</keyword>
<evidence type="ECO:0000256" key="5">
    <source>
        <dbReference type="ARBA" id="ARBA00022741"/>
    </source>
</evidence>
<comment type="catalytic activity">
    <reaction evidence="7 8">
        <text>UDP-N-acetyl-alpha-D-muramoyl-L-alanine + D-glutamate + ATP = UDP-N-acetyl-alpha-D-muramoyl-L-alanyl-D-glutamate + ADP + phosphate + H(+)</text>
        <dbReference type="Rhea" id="RHEA:16429"/>
        <dbReference type="ChEBI" id="CHEBI:15378"/>
        <dbReference type="ChEBI" id="CHEBI:29986"/>
        <dbReference type="ChEBI" id="CHEBI:30616"/>
        <dbReference type="ChEBI" id="CHEBI:43474"/>
        <dbReference type="ChEBI" id="CHEBI:83898"/>
        <dbReference type="ChEBI" id="CHEBI:83900"/>
        <dbReference type="ChEBI" id="CHEBI:456216"/>
        <dbReference type="EC" id="6.3.2.9"/>
    </reaction>
</comment>
<dbReference type="Gene3D" id="3.40.50.720">
    <property type="entry name" value="NAD(P)-binding Rossmann-like Domain"/>
    <property type="match status" value="1"/>
</dbReference>
<dbReference type="EMBL" id="LJUJ01000008">
    <property type="protein sequence ID" value="KPK63893.1"/>
    <property type="molecule type" value="Genomic_DNA"/>
</dbReference>
<keyword evidence="4 7" id="KW-0436">Ligase</keyword>
<comment type="subcellular location">
    <subcellularLocation>
        <location evidence="1 7 8">Cytoplasm</location>
    </subcellularLocation>
</comment>
<name>A0A0S8FT60_UNCW3</name>
<evidence type="ECO:0000256" key="8">
    <source>
        <dbReference type="RuleBase" id="RU003664"/>
    </source>
</evidence>
<comment type="pathway">
    <text evidence="2 7 8">Cell wall biogenesis; peptidoglycan biosynthesis.</text>
</comment>
<dbReference type="Proteomes" id="UP000051373">
    <property type="component" value="Unassembled WGS sequence"/>
</dbReference>
<dbReference type="Pfam" id="PF02875">
    <property type="entry name" value="Mur_ligase_C"/>
    <property type="match status" value="1"/>
</dbReference>
<keyword evidence="7 8" id="KW-0132">Cell division</keyword>
<organism evidence="11 12">
    <name type="scientific">candidate division WOR_3 bacterium SM23_42</name>
    <dbReference type="NCBI Taxonomy" id="1703779"/>
    <lineage>
        <taxon>Bacteria</taxon>
        <taxon>Bacteria division WOR-3</taxon>
    </lineage>
</organism>
<dbReference type="Gene3D" id="3.40.1190.10">
    <property type="entry name" value="Mur-like, catalytic domain"/>
    <property type="match status" value="1"/>
</dbReference>
<dbReference type="HAMAP" id="MF_00639">
    <property type="entry name" value="MurD"/>
    <property type="match status" value="1"/>
</dbReference>
<keyword evidence="7 8" id="KW-0573">Peptidoglycan synthesis</keyword>
<dbReference type="GO" id="GO:0008360">
    <property type="term" value="P:regulation of cell shape"/>
    <property type="evidence" value="ECO:0007669"/>
    <property type="project" value="UniProtKB-KW"/>
</dbReference>
<dbReference type="InterPro" id="IPR036565">
    <property type="entry name" value="Mur-like_cat_sf"/>
</dbReference>
<dbReference type="PANTHER" id="PTHR43692">
    <property type="entry name" value="UDP-N-ACETYLMURAMOYLALANINE--D-GLUTAMATE LIGASE"/>
    <property type="match status" value="1"/>
</dbReference>
<evidence type="ECO:0000256" key="4">
    <source>
        <dbReference type="ARBA" id="ARBA00022598"/>
    </source>
</evidence>
<evidence type="ECO:0000259" key="10">
    <source>
        <dbReference type="Pfam" id="PF08245"/>
    </source>
</evidence>
<dbReference type="PATRIC" id="fig|1703779.3.peg.1311"/>
<accession>A0A0S8FT60</accession>
<comment type="similarity">
    <text evidence="7">Belongs to the MurCDEF family.</text>
</comment>
<dbReference type="GO" id="GO:0005524">
    <property type="term" value="F:ATP binding"/>
    <property type="evidence" value="ECO:0007669"/>
    <property type="project" value="UniProtKB-UniRule"/>
</dbReference>
<comment type="caution">
    <text evidence="11">The sequence shown here is derived from an EMBL/GenBank/DDBJ whole genome shotgun (WGS) entry which is preliminary data.</text>
</comment>
<evidence type="ECO:0000256" key="2">
    <source>
        <dbReference type="ARBA" id="ARBA00004752"/>
    </source>
</evidence>
<dbReference type="EC" id="6.3.2.9" evidence="7 8"/>
<keyword evidence="3 7" id="KW-0963">Cytoplasm</keyword>
<keyword evidence="7 8" id="KW-0961">Cell wall biogenesis/degradation</keyword>
<feature type="domain" description="Mur ligase C-terminal" evidence="9">
    <location>
        <begin position="296"/>
        <end position="406"/>
    </location>
</feature>
<reference evidence="11 12" key="1">
    <citation type="journal article" date="2015" name="Microbiome">
        <title>Genomic resolution of linkages in carbon, nitrogen, and sulfur cycling among widespread estuary sediment bacteria.</title>
        <authorList>
            <person name="Baker B.J."/>
            <person name="Lazar C.S."/>
            <person name="Teske A.P."/>
            <person name="Dick G.J."/>
        </authorList>
    </citation>
    <scope>NUCLEOTIDE SEQUENCE [LARGE SCALE GENOMIC DNA]</scope>
    <source>
        <strain evidence="11">SM23_42</strain>
    </source>
</reference>
<dbReference type="GO" id="GO:0005737">
    <property type="term" value="C:cytoplasm"/>
    <property type="evidence" value="ECO:0007669"/>
    <property type="project" value="UniProtKB-SubCell"/>
</dbReference>
<comment type="function">
    <text evidence="7 8">Cell wall formation. Catalyzes the addition of glutamate to the nucleotide precursor UDP-N-acetylmuramoyl-L-alanine (UMA).</text>
</comment>
<sequence>MKVLLLGFGRANLPVAQYLVQKGDEVYVYDENITGLSESAQKMISDGKVRMHDGDQYDLVVTSPGFPPHKSICKTLVASNVPIVDEIEFAYQELTGAKIVAVTGTNGKSTTAAVISNIMCAARIENFLGGNISPGKPFSQALLEKKYEFYVLEISSFQLMRISDFHPHVAVVTNLSLDHLNWHKDFEEYKAAKFRIFLNQGENDFAVLNYDDDWVRDLATNIKSHAVFFGFHTREGVSINGKFHYDDSELFANTKLPLVGRHNLLNMAASIAVAKILNIDNQDIEKGLRTFKNLPHRLEDLGSILGIRYINNSMCTNATAAIASLQAIDGFKIVILGGKHKGDVGEAYFDVLMRQAKACVILGENAHFIADYFQNHGYKYYSIAQHMDDAVKKARSFARPGDTIVLNPGFASFDNFVNFEERGEAFKNAARQD</sequence>
<keyword evidence="6 7" id="KW-0067">ATP-binding</keyword>
<dbReference type="GO" id="GO:0051301">
    <property type="term" value="P:cell division"/>
    <property type="evidence" value="ECO:0007669"/>
    <property type="project" value="UniProtKB-KW"/>
</dbReference>
<evidence type="ECO:0000256" key="7">
    <source>
        <dbReference type="HAMAP-Rule" id="MF_00639"/>
    </source>
</evidence>
<dbReference type="GO" id="GO:0008764">
    <property type="term" value="F:UDP-N-acetylmuramoylalanine-D-glutamate ligase activity"/>
    <property type="evidence" value="ECO:0007669"/>
    <property type="project" value="UniProtKB-UniRule"/>
</dbReference>
<evidence type="ECO:0000313" key="11">
    <source>
        <dbReference type="EMBL" id="KPK63893.1"/>
    </source>
</evidence>
<dbReference type="STRING" id="1703779.AMJ83_05465"/>
<keyword evidence="7 8" id="KW-0131">Cell cycle</keyword>
<dbReference type="InterPro" id="IPR005762">
    <property type="entry name" value="MurD"/>
</dbReference>
<gene>
    <name evidence="7" type="primary">murD</name>
    <name evidence="11" type="ORF">AMJ83_05465</name>
</gene>
<proteinExistence type="inferred from homology"/>
<dbReference type="Pfam" id="PF08245">
    <property type="entry name" value="Mur_ligase_M"/>
    <property type="match status" value="1"/>
</dbReference>
<feature type="binding site" evidence="7">
    <location>
        <begin position="104"/>
        <end position="110"/>
    </location>
    <ligand>
        <name>ATP</name>
        <dbReference type="ChEBI" id="CHEBI:30616"/>
    </ligand>
</feature>
<dbReference type="GO" id="GO:0071555">
    <property type="term" value="P:cell wall organization"/>
    <property type="evidence" value="ECO:0007669"/>
    <property type="project" value="UniProtKB-KW"/>
</dbReference>